<dbReference type="Proteomes" id="UP000279446">
    <property type="component" value="Unassembled WGS sequence"/>
</dbReference>
<proteinExistence type="predicted"/>
<keyword evidence="2" id="KW-1185">Reference proteome</keyword>
<organism evidence="1 2">
    <name type="scientific">Paenibacillus anaericanus</name>
    <dbReference type="NCBI Taxonomy" id="170367"/>
    <lineage>
        <taxon>Bacteria</taxon>
        <taxon>Bacillati</taxon>
        <taxon>Bacillota</taxon>
        <taxon>Bacilli</taxon>
        <taxon>Bacillales</taxon>
        <taxon>Paenibacillaceae</taxon>
        <taxon>Paenibacillus</taxon>
    </lineage>
</organism>
<gene>
    <name evidence="1" type="ORF">EJP82_13185</name>
</gene>
<evidence type="ECO:0000313" key="1">
    <source>
        <dbReference type="EMBL" id="RUT46078.1"/>
    </source>
</evidence>
<sequence length="204" mass="22636">MNNGVYYYEPSSRAEDTGDFLGGFIPVPFAGDLLKSGVFNAAKVFAGYEEYKTEYFSKSAFKKSKKMIGYVGTLGDSTELAGILGDYTKAGRLAKLAKKIGGRLSKAATLSKGGEILADSNYDYDVLIDSLLDREMRSNSEELLLSKYLLALPILKSLVKSGDIDYEFDFFSQKIWYLDITKTKKGSSKINDLKEMLLSLDKLK</sequence>
<protein>
    <submittedName>
        <fullName evidence="1">Uncharacterized protein</fullName>
    </submittedName>
</protein>
<name>A0A3S1BP26_9BACL</name>
<comment type="caution">
    <text evidence="1">The sequence shown here is derived from an EMBL/GenBank/DDBJ whole genome shotgun (WGS) entry which is preliminary data.</text>
</comment>
<dbReference type="EMBL" id="RZNY01000010">
    <property type="protein sequence ID" value="RUT46078.1"/>
    <property type="molecule type" value="Genomic_DNA"/>
</dbReference>
<evidence type="ECO:0000313" key="2">
    <source>
        <dbReference type="Proteomes" id="UP000279446"/>
    </source>
</evidence>
<reference evidence="1 2" key="1">
    <citation type="submission" date="2018-12" db="EMBL/GenBank/DDBJ databases">
        <authorList>
            <person name="Sun L."/>
            <person name="Chen Z."/>
        </authorList>
    </citation>
    <scope>NUCLEOTIDE SEQUENCE [LARGE SCALE GENOMIC DNA]</scope>
    <source>
        <strain evidence="1 2">DSM 15890</strain>
    </source>
</reference>
<accession>A0A3S1BP26</accession>
<dbReference type="AlphaFoldDB" id="A0A3S1BP26"/>